<protein>
    <recommendedName>
        <fullName evidence="2">UmuC domain-containing protein</fullName>
    </recommendedName>
</protein>
<accession>A0A1G2URK8</accession>
<dbReference type="Gene3D" id="3.40.1170.60">
    <property type="match status" value="1"/>
</dbReference>
<dbReference type="Gene3D" id="3.30.70.270">
    <property type="match status" value="1"/>
</dbReference>
<evidence type="ECO:0000259" key="2">
    <source>
        <dbReference type="PROSITE" id="PS50173"/>
    </source>
</evidence>
<dbReference type="GO" id="GO:0003887">
    <property type="term" value="F:DNA-directed DNA polymerase activity"/>
    <property type="evidence" value="ECO:0007669"/>
    <property type="project" value="InterPro"/>
</dbReference>
<dbReference type="PROSITE" id="PS50173">
    <property type="entry name" value="UMUC"/>
    <property type="match status" value="1"/>
</dbReference>
<dbReference type="InterPro" id="IPR050116">
    <property type="entry name" value="DNA_polymerase-Y"/>
</dbReference>
<comment type="caution">
    <text evidence="3">The sequence shown here is derived from an EMBL/GenBank/DDBJ whole genome shotgun (WGS) entry which is preliminary data.</text>
</comment>
<dbReference type="PANTHER" id="PTHR11076:SF34">
    <property type="entry name" value="PROTEIN UMUC"/>
    <property type="match status" value="1"/>
</dbReference>
<dbReference type="CDD" id="cd03586">
    <property type="entry name" value="PolY_Pol_IV_kappa"/>
    <property type="match status" value="1"/>
</dbReference>
<dbReference type="InterPro" id="IPR017961">
    <property type="entry name" value="DNA_pol_Y-fam_little_finger"/>
</dbReference>
<dbReference type="AlphaFoldDB" id="A0A1G2URK8"/>
<dbReference type="SUPFAM" id="SSF56672">
    <property type="entry name" value="DNA/RNA polymerases"/>
    <property type="match status" value="1"/>
</dbReference>
<dbReference type="Pfam" id="PF11799">
    <property type="entry name" value="IMS_C"/>
    <property type="match status" value="1"/>
</dbReference>
<dbReference type="InterPro" id="IPR036775">
    <property type="entry name" value="DNA_pol_Y-fam_lit_finger_sf"/>
</dbReference>
<evidence type="ECO:0000313" key="4">
    <source>
        <dbReference type="Proteomes" id="UP000176558"/>
    </source>
</evidence>
<dbReference type="Proteomes" id="UP000176558">
    <property type="component" value="Unassembled WGS sequence"/>
</dbReference>
<dbReference type="SUPFAM" id="SSF100879">
    <property type="entry name" value="Lesion bypass DNA polymerase (Y-family), little finger domain"/>
    <property type="match status" value="1"/>
</dbReference>
<evidence type="ECO:0000256" key="1">
    <source>
        <dbReference type="ARBA" id="ARBA00010945"/>
    </source>
</evidence>
<reference evidence="3 4" key="1">
    <citation type="journal article" date="2016" name="Nat. Commun.">
        <title>Thousands of microbial genomes shed light on interconnected biogeochemical processes in an aquifer system.</title>
        <authorList>
            <person name="Anantharaman K."/>
            <person name="Brown C.T."/>
            <person name="Hug L.A."/>
            <person name="Sharon I."/>
            <person name="Castelle C.J."/>
            <person name="Probst A.J."/>
            <person name="Thomas B.C."/>
            <person name="Singh A."/>
            <person name="Wilkins M.J."/>
            <person name="Karaoz U."/>
            <person name="Brodie E.L."/>
            <person name="Williams K.H."/>
            <person name="Hubbard S.S."/>
            <person name="Banfield J.F."/>
        </authorList>
    </citation>
    <scope>NUCLEOTIDE SEQUENCE [LARGE SCALE GENOMIC DNA]</scope>
</reference>
<dbReference type="Gene3D" id="3.30.1490.100">
    <property type="entry name" value="DNA polymerase, Y-family, little finger domain"/>
    <property type="match status" value="1"/>
</dbReference>
<proteinExistence type="inferred from homology"/>
<comment type="similarity">
    <text evidence="1">Belongs to the DNA polymerase type-Y family.</text>
</comment>
<dbReference type="GO" id="GO:0009432">
    <property type="term" value="P:SOS response"/>
    <property type="evidence" value="ECO:0007669"/>
    <property type="project" value="TreeGrafter"/>
</dbReference>
<dbReference type="InterPro" id="IPR043128">
    <property type="entry name" value="Rev_trsase/Diguanyl_cyclase"/>
</dbReference>
<dbReference type="PANTHER" id="PTHR11076">
    <property type="entry name" value="DNA REPAIR POLYMERASE UMUC / TRANSFERASE FAMILY MEMBER"/>
    <property type="match status" value="1"/>
</dbReference>
<gene>
    <name evidence="3" type="ORF">A3G99_02760</name>
</gene>
<organism evidence="3 4">
    <name type="scientific">Candidatus Zambryskibacteria bacterium RIFCSPLOWO2_12_FULL_39_23</name>
    <dbReference type="NCBI Taxonomy" id="1802776"/>
    <lineage>
        <taxon>Bacteria</taxon>
        <taxon>Candidatus Zambryskiibacteriota</taxon>
    </lineage>
</organism>
<feature type="domain" description="UmuC" evidence="2">
    <location>
        <begin position="49"/>
        <end position="228"/>
    </location>
</feature>
<name>A0A1G2URK8_9BACT</name>
<dbReference type="EMBL" id="MHWT01000024">
    <property type="protein sequence ID" value="OHB11980.1"/>
    <property type="molecule type" value="Genomic_DNA"/>
</dbReference>
<sequence>MDCLKKKLKIVLKRLVVNCIVNHSSLILYVVNKLTTKKPASLVGKQKVIFHMDGDAFFVACEVAKNPKLKGLPVVTGEERGIVSALSYEAKALGITRGMPIFTIWKKFPQVLILPGDYLSYAKYSRKMFDIVRRYADEVEEYSIDECFAELTGLDRPLYMTYLEIAERIKKEVNEELGLSVSIGLGPSKVLAKVASKWQKPNGLTEILKNTALEFLRKTPIEKIWGIGPRTSEFLQRRGISTAGDFAKKNQEWIKINLPKPYEVIWLELNCISVMKIDSKPKTDYSSIQKTKTFHPPTNDEVFLLSQLSKHIEDACRKARHYGLTSKKVFFFLKTQGFKYCGCEIKLLTPSDAPEVLISLVDEHFKKIHTKGILYRSAGVVLQELKPESVLQADLFGEGNKTKRFEKIHKQIDSLEKKFGKRLVYLGVTHKALKGKVSSTDTDDLDRDLLFL</sequence>
<dbReference type="InterPro" id="IPR022880">
    <property type="entry name" value="DNApol_IV"/>
</dbReference>
<dbReference type="GO" id="GO:0003684">
    <property type="term" value="F:damaged DNA binding"/>
    <property type="evidence" value="ECO:0007669"/>
    <property type="project" value="InterPro"/>
</dbReference>
<dbReference type="Pfam" id="PF00817">
    <property type="entry name" value="IMS"/>
    <property type="match status" value="1"/>
</dbReference>
<dbReference type="Gene3D" id="1.10.150.20">
    <property type="entry name" value="5' to 3' exonuclease, C-terminal subdomain"/>
    <property type="match status" value="1"/>
</dbReference>
<dbReference type="Pfam" id="PF11798">
    <property type="entry name" value="IMS_HHH"/>
    <property type="match status" value="1"/>
</dbReference>
<dbReference type="GO" id="GO:0042276">
    <property type="term" value="P:error-prone translesion synthesis"/>
    <property type="evidence" value="ECO:0007669"/>
    <property type="project" value="TreeGrafter"/>
</dbReference>
<dbReference type="InterPro" id="IPR043502">
    <property type="entry name" value="DNA/RNA_pol_sf"/>
</dbReference>
<evidence type="ECO:0000313" key="3">
    <source>
        <dbReference type="EMBL" id="OHB11980.1"/>
    </source>
</evidence>
<dbReference type="GO" id="GO:0006281">
    <property type="term" value="P:DNA repair"/>
    <property type="evidence" value="ECO:0007669"/>
    <property type="project" value="InterPro"/>
</dbReference>
<dbReference type="InterPro" id="IPR024728">
    <property type="entry name" value="PolY_HhH_motif"/>
</dbReference>
<dbReference type="GO" id="GO:0005829">
    <property type="term" value="C:cytosol"/>
    <property type="evidence" value="ECO:0007669"/>
    <property type="project" value="TreeGrafter"/>
</dbReference>
<dbReference type="InterPro" id="IPR001126">
    <property type="entry name" value="UmuC"/>
</dbReference>